<evidence type="ECO:0000313" key="3">
    <source>
        <dbReference type="Proteomes" id="UP001519460"/>
    </source>
</evidence>
<reference evidence="2 3" key="1">
    <citation type="journal article" date="2023" name="Sci. Data">
        <title>Genome assembly of the Korean intertidal mud-creeper Batillaria attramentaria.</title>
        <authorList>
            <person name="Patra A.K."/>
            <person name="Ho P.T."/>
            <person name="Jun S."/>
            <person name="Lee S.J."/>
            <person name="Kim Y."/>
            <person name="Won Y.J."/>
        </authorList>
    </citation>
    <scope>NUCLEOTIDE SEQUENCE [LARGE SCALE GENOMIC DNA]</scope>
    <source>
        <strain evidence="2">Wonlab-2016</strain>
    </source>
</reference>
<protein>
    <submittedName>
        <fullName evidence="2">Uncharacterized protein</fullName>
    </submittedName>
</protein>
<comment type="caution">
    <text evidence="2">The sequence shown here is derived from an EMBL/GenBank/DDBJ whole genome shotgun (WGS) entry which is preliminary data.</text>
</comment>
<evidence type="ECO:0000256" key="1">
    <source>
        <dbReference type="SAM" id="MobiDB-lite"/>
    </source>
</evidence>
<keyword evidence="3" id="KW-1185">Reference proteome</keyword>
<proteinExistence type="predicted"/>
<evidence type="ECO:0000313" key="2">
    <source>
        <dbReference type="EMBL" id="KAK7505156.1"/>
    </source>
</evidence>
<organism evidence="2 3">
    <name type="scientific">Batillaria attramentaria</name>
    <dbReference type="NCBI Taxonomy" id="370345"/>
    <lineage>
        <taxon>Eukaryota</taxon>
        <taxon>Metazoa</taxon>
        <taxon>Spiralia</taxon>
        <taxon>Lophotrochozoa</taxon>
        <taxon>Mollusca</taxon>
        <taxon>Gastropoda</taxon>
        <taxon>Caenogastropoda</taxon>
        <taxon>Sorbeoconcha</taxon>
        <taxon>Cerithioidea</taxon>
        <taxon>Batillariidae</taxon>
        <taxon>Batillaria</taxon>
    </lineage>
</organism>
<dbReference type="EMBL" id="JACVVK020000012">
    <property type="protein sequence ID" value="KAK7505156.1"/>
    <property type="molecule type" value="Genomic_DNA"/>
</dbReference>
<dbReference type="Proteomes" id="UP001519460">
    <property type="component" value="Unassembled WGS sequence"/>
</dbReference>
<gene>
    <name evidence="2" type="ORF">BaRGS_00003726</name>
</gene>
<feature type="region of interest" description="Disordered" evidence="1">
    <location>
        <begin position="71"/>
        <end position="91"/>
    </location>
</feature>
<dbReference type="AlphaFoldDB" id="A0ABD0M1G3"/>
<name>A0ABD0M1G3_9CAEN</name>
<sequence length="91" mass="9290">MSARRAATCCSFQLPPLLFSPVDSAKDVYKSCRGGDRNADGGEGGGGQLSLSSLPLPLLGLVNKLAQGEGEGVGVGADQQADDSTRSNPIR</sequence>
<accession>A0ABD0M1G3</accession>